<protein>
    <submittedName>
        <fullName evidence="2">NADH dehydrogenase (Ubiquinone) complex I, assembly factor 6</fullName>
    </submittedName>
</protein>
<keyword evidence="3" id="KW-1185">Reference proteome</keyword>
<dbReference type="EMBL" id="JAAAUQ010001453">
    <property type="protein sequence ID" value="KAF9138634.1"/>
    <property type="molecule type" value="Genomic_DNA"/>
</dbReference>
<dbReference type="InterPro" id="IPR002060">
    <property type="entry name" value="Squ/phyt_synthse"/>
</dbReference>
<gene>
    <name evidence="2" type="primary">NDUFAF6</name>
    <name evidence="2" type="ORF">BG015_002313</name>
</gene>
<evidence type="ECO:0000313" key="3">
    <source>
        <dbReference type="Proteomes" id="UP000748756"/>
    </source>
</evidence>
<dbReference type="Pfam" id="PF00494">
    <property type="entry name" value="SQS_PSY"/>
    <property type="match status" value="1"/>
</dbReference>
<proteinExistence type="predicted"/>
<feature type="region of interest" description="Disordered" evidence="1">
    <location>
        <begin position="48"/>
        <end position="87"/>
    </location>
</feature>
<name>A0A9P5RRC8_9FUNG</name>
<evidence type="ECO:0000313" key="2">
    <source>
        <dbReference type="EMBL" id="KAF9138634.1"/>
    </source>
</evidence>
<accession>A0A9P5RRC8</accession>
<dbReference type="AlphaFoldDB" id="A0A9P5RRC8"/>
<dbReference type="SUPFAM" id="SSF48576">
    <property type="entry name" value="Terpenoid synthases"/>
    <property type="match status" value="1"/>
</dbReference>
<dbReference type="OrthoDB" id="270318at2759"/>
<feature type="compositionally biased region" description="Basic and acidic residues" evidence="1">
    <location>
        <begin position="48"/>
        <end position="67"/>
    </location>
</feature>
<sequence length="390" mass="43929">MKAAGIARSGNTIARRQLGSASLVRNAQWSSPMAASTVARRGFAHVHDHNCNHDHDHTHDHDHEPKKQSPFSLGANSRSSKKKVAKEIMPKPTKAIEYCENLVRKADYEGFLCSQFFPAHQRPTQLALRAFNIELASIRESVSNTDIGRMRMQFWRDSLDKIFAGMPPQQPVALALAYAIQEQELHHQQQGGNGGDSEMSLIWFKRMITEREQNLSDPQFMTLGQMETYCENTFGSLLYLQLESVGVKSLEADHAASHMAKAMGIATMLRAFPFHMHQNRMVIPAEITAKHNLSQEALFRNPTITPALQDATLEVATAAHVHLATAQSYMGNLPQEALPVLMAGIPTESYLTRLEKADFNPLAPNIQQREWFLPAKLWYRFRQGKLLHIE</sequence>
<feature type="compositionally biased region" description="Polar residues" evidence="1">
    <location>
        <begin position="69"/>
        <end position="78"/>
    </location>
</feature>
<comment type="caution">
    <text evidence="2">The sequence shown here is derived from an EMBL/GenBank/DDBJ whole genome shotgun (WGS) entry which is preliminary data.</text>
</comment>
<dbReference type="Proteomes" id="UP000748756">
    <property type="component" value="Unassembled WGS sequence"/>
</dbReference>
<organism evidence="2 3">
    <name type="scientific">Linnemannia schmuckeri</name>
    <dbReference type="NCBI Taxonomy" id="64567"/>
    <lineage>
        <taxon>Eukaryota</taxon>
        <taxon>Fungi</taxon>
        <taxon>Fungi incertae sedis</taxon>
        <taxon>Mucoromycota</taxon>
        <taxon>Mortierellomycotina</taxon>
        <taxon>Mortierellomycetes</taxon>
        <taxon>Mortierellales</taxon>
        <taxon>Mortierellaceae</taxon>
        <taxon>Linnemannia</taxon>
    </lineage>
</organism>
<evidence type="ECO:0000256" key="1">
    <source>
        <dbReference type="SAM" id="MobiDB-lite"/>
    </source>
</evidence>
<dbReference type="InterPro" id="IPR008949">
    <property type="entry name" value="Isoprenoid_synthase_dom_sf"/>
</dbReference>
<reference evidence="2" key="1">
    <citation type="journal article" date="2020" name="Fungal Divers.">
        <title>Resolving the Mortierellaceae phylogeny through synthesis of multi-gene phylogenetics and phylogenomics.</title>
        <authorList>
            <person name="Vandepol N."/>
            <person name="Liber J."/>
            <person name="Desiro A."/>
            <person name="Na H."/>
            <person name="Kennedy M."/>
            <person name="Barry K."/>
            <person name="Grigoriev I.V."/>
            <person name="Miller A.N."/>
            <person name="O'Donnell K."/>
            <person name="Stajich J.E."/>
            <person name="Bonito G."/>
        </authorList>
    </citation>
    <scope>NUCLEOTIDE SEQUENCE</scope>
    <source>
        <strain evidence="2">NRRL 6426</strain>
    </source>
</reference>
<dbReference type="Gene3D" id="1.10.600.10">
    <property type="entry name" value="Farnesyl Diphosphate Synthase"/>
    <property type="match status" value="1"/>
</dbReference>